<evidence type="ECO:0008006" key="4">
    <source>
        <dbReference type="Google" id="ProtNLM"/>
    </source>
</evidence>
<keyword evidence="1" id="KW-0732">Signal</keyword>
<keyword evidence="3" id="KW-1185">Reference proteome</keyword>
<feature type="signal peptide" evidence="1">
    <location>
        <begin position="1"/>
        <end position="21"/>
    </location>
</feature>
<accession>A0ABT3RSG0</accession>
<feature type="chain" id="PRO_5045249484" description="Antitoxin component YwqK of YwqJK toxin-antitoxin module" evidence="1">
    <location>
        <begin position="22"/>
        <end position="292"/>
    </location>
</feature>
<evidence type="ECO:0000256" key="1">
    <source>
        <dbReference type="SAM" id="SignalP"/>
    </source>
</evidence>
<sequence>MNRALYISAILIFLFSATIKAQDDEYSVISSDVPESVNLDIGKEEEEEEEVKLKKKKKKKVFYGIKTRKMFTKRGVGQKVVYEKFYILKEKETPNKYVRDIHYYSHDERRIKVTTPDKYTYELGPLLHGPFRQFNSEHTLMEGIFYKGTKHGRWETFGKMYDYYVLKDKEKYYRGWPKNSYASYYDADRKKLKEVIPIEFGEKEGYYYYFHENGLVAVMGEYENGQKVGVWTEYYERRRRKRQIQYRENPYDNDFIPYILREWDVRGKLTFEYNPVYNAEVPEKYIQLMSSK</sequence>
<dbReference type="Proteomes" id="UP001209885">
    <property type="component" value="Unassembled WGS sequence"/>
</dbReference>
<evidence type="ECO:0000313" key="3">
    <source>
        <dbReference type="Proteomes" id="UP001209885"/>
    </source>
</evidence>
<evidence type="ECO:0000313" key="2">
    <source>
        <dbReference type="EMBL" id="MCX2744513.1"/>
    </source>
</evidence>
<dbReference type="RefSeq" id="WP_266056970.1">
    <property type="nucleotide sequence ID" value="NZ_JAPFQN010000006.1"/>
</dbReference>
<organism evidence="2 3">
    <name type="scientific">Mangrovivirga halotolerans</name>
    <dbReference type="NCBI Taxonomy" id="2993936"/>
    <lineage>
        <taxon>Bacteria</taxon>
        <taxon>Pseudomonadati</taxon>
        <taxon>Bacteroidota</taxon>
        <taxon>Cytophagia</taxon>
        <taxon>Cytophagales</taxon>
        <taxon>Mangrovivirgaceae</taxon>
        <taxon>Mangrovivirga</taxon>
    </lineage>
</organism>
<name>A0ABT3RSG0_9BACT</name>
<protein>
    <recommendedName>
        <fullName evidence="4">Antitoxin component YwqK of YwqJK toxin-antitoxin module</fullName>
    </recommendedName>
</protein>
<gene>
    <name evidence="2" type="ORF">OO013_11590</name>
</gene>
<comment type="caution">
    <text evidence="2">The sequence shown here is derived from an EMBL/GenBank/DDBJ whole genome shotgun (WGS) entry which is preliminary data.</text>
</comment>
<reference evidence="2 3" key="1">
    <citation type="submission" date="2022-11" db="EMBL/GenBank/DDBJ databases">
        <title>The characterization of three novel Bacteroidetes species and genomic analysis of their roles in tidal elemental geochemical cycles.</title>
        <authorList>
            <person name="Ma K."/>
        </authorList>
    </citation>
    <scope>NUCLEOTIDE SEQUENCE [LARGE SCALE GENOMIC DNA]</scope>
    <source>
        <strain evidence="2 3">M17</strain>
    </source>
</reference>
<dbReference type="Gene3D" id="2.20.110.10">
    <property type="entry name" value="Histone H3 K4-specific methyltransferase SET7/9 N-terminal domain"/>
    <property type="match status" value="1"/>
</dbReference>
<dbReference type="EMBL" id="JAPFQN010000006">
    <property type="protein sequence ID" value="MCX2744513.1"/>
    <property type="molecule type" value="Genomic_DNA"/>
</dbReference>
<proteinExistence type="predicted"/>
<dbReference type="SUPFAM" id="SSF82185">
    <property type="entry name" value="Histone H3 K4-specific methyltransferase SET7/9 N-terminal domain"/>
    <property type="match status" value="1"/>
</dbReference>